<feature type="transmembrane region" description="Helical" evidence="1">
    <location>
        <begin position="632"/>
        <end position="654"/>
    </location>
</feature>
<dbReference type="VEuPathDB" id="FungiDB:H257_06084"/>
<feature type="transmembrane region" description="Helical" evidence="1">
    <location>
        <begin position="581"/>
        <end position="601"/>
    </location>
</feature>
<evidence type="ECO:0000313" key="2">
    <source>
        <dbReference type="EMBL" id="RHX99545.1"/>
    </source>
</evidence>
<comment type="caution">
    <text evidence="2">The sequence shown here is derived from an EMBL/GenBank/DDBJ whole genome shotgun (WGS) entry which is preliminary data.</text>
</comment>
<proteinExistence type="predicted"/>
<name>A0A396ZY50_APHAT</name>
<keyword evidence="1" id="KW-0812">Transmembrane</keyword>
<accession>A0A396ZY50</accession>
<feature type="transmembrane region" description="Helical" evidence="1">
    <location>
        <begin position="494"/>
        <end position="516"/>
    </location>
</feature>
<gene>
    <name evidence="2" type="ORF">DYB25_011432</name>
</gene>
<feature type="transmembrane region" description="Helical" evidence="1">
    <location>
        <begin position="179"/>
        <end position="198"/>
    </location>
</feature>
<evidence type="ECO:0000256" key="1">
    <source>
        <dbReference type="SAM" id="Phobius"/>
    </source>
</evidence>
<reference evidence="2 3" key="1">
    <citation type="submission" date="2018-08" db="EMBL/GenBank/DDBJ databases">
        <title>Aphanomyces genome sequencing and annotation.</title>
        <authorList>
            <person name="Minardi D."/>
            <person name="Oidtmann B."/>
            <person name="Van Der Giezen M."/>
            <person name="Studholme D.J."/>
        </authorList>
    </citation>
    <scope>NUCLEOTIDE SEQUENCE [LARGE SCALE GENOMIC DNA]</scope>
    <source>
        <strain evidence="2 3">Yx</strain>
    </source>
</reference>
<feature type="transmembrane region" description="Helical" evidence="1">
    <location>
        <begin position="226"/>
        <end position="247"/>
    </location>
</feature>
<evidence type="ECO:0000313" key="3">
    <source>
        <dbReference type="Proteomes" id="UP000266239"/>
    </source>
</evidence>
<keyword evidence="1" id="KW-0472">Membrane</keyword>
<feature type="transmembrane region" description="Helical" evidence="1">
    <location>
        <begin position="280"/>
        <end position="297"/>
    </location>
</feature>
<organism evidence="2 3">
    <name type="scientific">Aphanomyces astaci</name>
    <name type="common">Crayfish plague agent</name>
    <dbReference type="NCBI Taxonomy" id="112090"/>
    <lineage>
        <taxon>Eukaryota</taxon>
        <taxon>Sar</taxon>
        <taxon>Stramenopiles</taxon>
        <taxon>Oomycota</taxon>
        <taxon>Saprolegniomycetes</taxon>
        <taxon>Saprolegniales</taxon>
        <taxon>Verrucalvaceae</taxon>
        <taxon>Aphanomyces</taxon>
    </lineage>
</organism>
<dbReference type="Proteomes" id="UP000266239">
    <property type="component" value="Unassembled WGS sequence"/>
</dbReference>
<feature type="transmembrane region" description="Helical" evidence="1">
    <location>
        <begin position="674"/>
        <end position="694"/>
    </location>
</feature>
<sequence length="820" mass="93231">MQREATVGTPTRDDETFIADTSFVIMEPERVHTVPSSTIRLSMGQGNTVAYNSEHSSWANVTSHRTSSKRPSITRCSIDVKPPLSNGFKRSRARGESLLLDARFLSDEDASRLILQANRPPCEDGSTLEEMMQSVKARQYYQQQFAKIQEQAGMNPRTLRFSPVYEDAYATYCQKSSLLRVRFCFLLGMCSLGFFLWYDTTQPSYKATATMPFWTFSFATVSRKDILDVLSIVGPVAFGAGVLLTYFKRFQRGVALEMMSFVVFGVVALSLIVRKPVGRYRGPVLPLVILLIPVFGITKMRFQWSCVLGWATFALYLTIQLASKKFLDDQTSEKWDSVSDLVYQSINYGISIIGGMVSHYRQELLRRRNFALQLPFAGLMVDDSVELKDDKFKKRALLRRVTMAFRHPDVEAMFYKHWYLIDPFPFKNPNEAGLHAGEFRVLRFPIYGLLVDQVILGIQDYKLLWLPGHPIKSTSPFTVSESAWAYYASLVCRYAVIVPCYLSIVGLLYCMGRAFYTKWLAQTNQDDLTHAALLQGEQGTPSDVQQVSTLALNVARWRQWRDERWTDMLTAKGGYARFGQMYASMVVALHVGCIAMLLLWVTRTTHKKQNVYFMGLLNALLFPHRSGFRIRFIYATVTTVTLAMLFIVTSALVLDSAASSSVLGVVLTGDKDLRNLWIEYVTYIVVVVLLGMFVSREEESLRRSFFILKSLRTLEFEEWFHTLLKIQGWMRIKLKAKLHHIRIQRTEDMAPPTDDKRHANVGTLHLRCVAYCYGFDGFVCVEVVADTSPYMGMASKYGIYAQSFNLAAVLVDLILSLGSA</sequence>
<dbReference type="EMBL" id="QUTA01010504">
    <property type="protein sequence ID" value="RHX99545.1"/>
    <property type="molecule type" value="Genomic_DNA"/>
</dbReference>
<feature type="transmembrane region" description="Helical" evidence="1">
    <location>
        <begin position="304"/>
        <end position="322"/>
    </location>
</feature>
<protein>
    <submittedName>
        <fullName evidence="2">Uncharacterized protein</fullName>
    </submittedName>
</protein>
<keyword evidence="1" id="KW-1133">Transmembrane helix</keyword>
<feature type="transmembrane region" description="Helical" evidence="1">
    <location>
        <begin position="254"/>
        <end position="274"/>
    </location>
</feature>
<dbReference type="AlphaFoldDB" id="A0A396ZY50"/>
<feature type="transmembrane region" description="Helical" evidence="1">
    <location>
        <begin position="342"/>
        <end position="360"/>
    </location>
</feature>